<dbReference type="PANTHER" id="PTHR33492:SF11">
    <property type="entry name" value="OS04G0670900 PROTEIN"/>
    <property type="match status" value="1"/>
</dbReference>
<evidence type="ECO:0000259" key="2">
    <source>
        <dbReference type="PROSITE" id="PS50090"/>
    </source>
</evidence>
<feature type="region of interest" description="Disordered" evidence="1">
    <location>
        <begin position="216"/>
        <end position="256"/>
    </location>
</feature>
<feature type="compositionally biased region" description="Gly residues" evidence="1">
    <location>
        <begin position="226"/>
        <end position="235"/>
    </location>
</feature>
<proteinExistence type="predicted"/>
<feature type="domain" description="Myb-like" evidence="2">
    <location>
        <begin position="84"/>
        <end position="154"/>
    </location>
</feature>
<dbReference type="EMBL" id="BFEA01000375">
    <property type="protein sequence ID" value="GBG81472.1"/>
    <property type="molecule type" value="Genomic_DNA"/>
</dbReference>
<dbReference type="OrthoDB" id="691673at2759"/>
<comment type="caution">
    <text evidence="3">The sequence shown here is derived from an EMBL/GenBank/DDBJ whole genome shotgun (WGS) entry which is preliminary data.</text>
</comment>
<evidence type="ECO:0000256" key="1">
    <source>
        <dbReference type="SAM" id="MobiDB-lite"/>
    </source>
</evidence>
<dbReference type="OMA" id="FWDAMEW"/>
<dbReference type="InterPro" id="IPR001005">
    <property type="entry name" value="SANT/Myb"/>
</dbReference>
<feature type="compositionally biased region" description="Gly residues" evidence="1">
    <location>
        <begin position="27"/>
        <end position="42"/>
    </location>
</feature>
<evidence type="ECO:0000313" key="4">
    <source>
        <dbReference type="Proteomes" id="UP000265515"/>
    </source>
</evidence>
<dbReference type="InterPro" id="IPR044822">
    <property type="entry name" value="Myb_DNA-bind_4"/>
</dbReference>
<dbReference type="AlphaFoldDB" id="A0A388LGZ0"/>
<gene>
    <name evidence="3" type="ORF">CBR_g32462</name>
</gene>
<organism evidence="3 4">
    <name type="scientific">Chara braunii</name>
    <name type="common">Braun's stonewort</name>
    <dbReference type="NCBI Taxonomy" id="69332"/>
    <lineage>
        <taxon>Eukaryota</taxon>
        <taxon>Viridiplantae</taxon>
        <taxon>Streptophyta</taxon>
        <taxon>Charophyceae</taxon>
        <taxon>Charales</taxon>
        <taxon>Characeae</taxon>
        <taxon>Chara</taxon>
    </lineage>
</organism>
<feature type="region of interest" description="Disordered" evidence="1">
    <location>
        <begin position="1"/>
        <end position="92"/>
    </location>
</feature>
<keyword evidence="4" id="KW-1185">Reference proteome</keyword>
<dbReference type="PANTHER" id="PTHR33492">
    <property type="entry name" value="OSJNBA0043A12.37 PROTEIN-RELATED"/>
    <property type="match status" value="1"/>
</dbReference>
<sequence>MRGSRASGVERTGTAGEGYMHDTGGHWEFGGDGSEDGGGGGKDTASGATGLAAGTTGTPSQEQAPTSVMPPSTGQCQKAPTPSAPLKKNGPWTLEERVKLATVAVEDNALMADAEGPQRHMTRCRRWQWTTDRMREEGYSRTGEDCRKKWAELVKKVREIRDAYEGSGQQSYFDLTTDERRKKGVSLTFENQFWDAMEWYRLKASVRCDNTMASEDLRGVGSMSGSEGGSEGGGTDASDGSAKTRRTSLGKACGGESAANMHGVASAIEDSTRAVCEGLDRAVGTLARATTEGASMMAACMGDMVTGIGAVVGAMQQGNVVLEMLVGVMAGRGSQRGRGVDEGAETDPSLR</sequence>
<accession>A0A388LGZ0</accession>
<reference evidence="3 4" key="1">
    <citation type="journal article" date="2018" name="Cell">
        <title>The Chara Genome: Secondary Complexity and Implications for Plant Terrestrialization.</title>
        <authorList>
            <person name="Nishiyama T."/>
            <person name="Sakayama H."/>
            <person name="Vries J.D."/>
            <person name="Buschmann H."/>
            <person name="Saint-Marcoux D."/>
            <person name="Ullrich K.K."/>
            <person name="Haas F.B."/>
            <person name="Vanderstraeten L."/>
            <person name="Becker D."/>
            <person name="Lang D."/>
            <person name="Vosolsobe S."/>
            <person name="Rombauts S."/>
            <person name="Wilhelmsson P.K.I."/>
            <person name="Janitza P."/>
            <person name="Kern R."/>
            <person name="Heyl A."/>
            <person name="Rumpler F."/>
            <person name="Villalobos L.I.A.C."/>
            <person name="Clay J.M."/>
            <person name="Skokan R."/>
            <person name="Toyoda A."/>
            <person name="Suzuki Y."/>
            <person name="Kagoshima H."/>
            <person name="Schijlen E."/>
            <person name="Tajeshwar N."/>
            <person name="Catarino B."/>
            <person name="Hetherington A.J."/>
            <person name="Saltykova A."/>
            <person name="Bonnot C."/>
            <person name="Breuninger H."/>
            <person name="Symeonidi A."/>
            <person name="Radhakrishnan G.V."/>
            <person name="Van Nieuwerburgh F."/>
            <person name="Deforce D."/>
            <person name="Chang C."/>
            <person name="Karol K.G."/>
            <person name="Hedrich R."/>
            <person name="Ulvskov P."/>
            <person name="Glockner G."/>
            <person name="Delwiche C.F."/>
            <person name="Petrasek J."/>
            <person name="Van de Peer Y."/>
            <person name="Friml J."/>
            <person name="Beilby M."/>
            <person name="Dolan L."/>
            <person name="Kohara Y."/>
            <person name="Sugano S."/>
            <person name="Fujiyama A."/>
            <person name="Delaux P.-M."/>
            <person name="Quint M."/>
            <person name="TheiBen G."/>
            <person name="Hagemann M."/>
            <person name="Harholt J."/>
            <person name="Dunand C."/>
            <person name="Zachgo S."/>
            <person name="Langdale J."/>
            <person name="Maumus F."/>
            <person name="Straeten D.V.D."/>
            <person name="Gould S.B."/>
            <person name="Rensing S.A."/>
        </authorList>
    </citation>
    <scope>NUCLEOTIDE SEQUENCE [LARGE SCALE GENOMIC DNA]</scope>
    <source>
        <strain evidence="3 4">S276</strain>
    </source>
</reference>
<feature type="compositionally biased region" description="Polar residues" evidence="1">
    <location>
        <begin position="59"/>
        <end position="80"/>
    </location>
</feature>
<name>A0A388LGZ0_CHABU</name>
<feature type="compositionally biased region" description="Low complexity" evidence="1">
    <location>
        <begin position="43"/>
        <end position="58"/>
    </location>
</feature>
<protein>
    <recommendedName>
        <fullName evidence="2">Myb-like domain-containing protein</fullName>
    </recommendedName>
</protein>
<evidence type="ECO:0000313" key="3">
    <source>
        <dbReference type="EMBL" id="GBG81472.1"/>
    </source>
</evidence>
<dbReference type="Gramene" id="GBG81472">
    <property type="protein sequence ID" value="GBG81472"/>
    <property type="gene ID" value="CBR_g32462"/>
</dbReference>
<dbReference type="Proteomes" id="UP000265515">
    <property type="component" value="Unassembled WGS sequence"/>
</dbReference>
<dbReference type="PROSITE" id="PS50090">
    <property type="entry name" value="MYB_LIKE"/>
    <property type="match status" value="1"/>
</dbReference>
<dbReference type="Pfam" id="PF13837">
    <property type="entry name" value="Myb_DNA-bind_4"/>
    <property type="match status" value="1"/>
</dbReference>